<dbReference type="InterPro" id="IPR013087">
    <property type="entry name" value="Znf_C2H2_type"/>
</dbReference>
<dbReference type="PROSITE" id="PS50157">
    <property type="entry name" value="ZINC_FINGER_C2H2_2"/>
    <property type="match status" value="3"/>
</dbReference>
<evidence type="ECO:0000259" key="11">
    <source>
        <dbReference type="PROSITE" id="PS50157"/>
    </source>
</evidence>
<evidence type="ECO:0000256" key="2">
    <source>
        <dbReference type="ARBA" id="ARBA00022723"/>
    </source>
</evidence>
<dbReference type="PANTHER" id="PTHR24388">
    <property type="entry name" value="ZINC FINGER PROTEIN"/>
    <property type="match status" value="1"/>
</dbReference>
<evidence type="ECO:0000256" key="3">
    <source>
        <dbReference type="ARBA" id="ARBA00022737"/>
    </source>
</evidence>
<name>A0AAV2SC60_MEGNR</name>
<dbReference type="PANTHER" id="PTHR24388:SF53">
    <property type="entry name" value="CHORION TRANSCRIPTION FACTOR CF2-RELATED"/>
    <property type="match status" value="1"/>
</dbReference>
<dbReference type="SMART" id="SM00355">
    <property type="entry name" value="ZnF_C2H2"/>
    <property type="match status" value="3"/>
</dbReference>
<gene>
    <name evidence="12" type="ORF">MNOR_LOCUS34923</name>
</gene>
<feature type="domain" description="C2H2-type" evidence="11">
    <location>
        <begin position="30"/>
        <end position="57"/>
    </location>
</feature>
<dbReference type="GO" id="GO:0000981">
    <property type="term" value="F:DNA-binding transcription factor activity, RNA polymerase II-specific"/>
    <property type="evidence" value="ECO:0007669"/>
    <property type="project" value="TreeGrafter"/>
</dbReference>
<organism evidence="12 13">
    <name type="scientific">Meganyctiphanes norvegica</name>
    <name type="common">Northern krill</name>
    <name type="synonym">Thysanopoda norvegica</name>
    <dbReference type="NCBI Taxonomy" id="48144"/>
    <lineage>
        <taxon>Eukaryota</taxon>
        <taxon>Metazoa</taxon>
        <taxon>Ecdysozoa</taxon>
        <taxon>Arthropoda</taxon>
        <taxon>Crustacea</taxon>
        <taxon>Multicrustacea</taxon>
        <taxon>Malacostraca</taxon>
        <taxon>Eumalacostraca</taxon>
        <taxon>Eucarida</taxon>
        <taxon>Euphausiacea</taxon>
        <taxon>Euphausiidae</taxon>
        <taxon>Meganyctiphanes</taxon>
    </lineage>
</organism>
<reference evidence="12 13" key="1">
    <citation type="submission" date="2024-05" db="EMBL/GenBank/DDBJ databases">
        <authorList>
            <person name="Wallberg A."/>
        </authorList>
    </citation>
    <scope>NUCLEOTIDE SEQUENCE [LARGE SCALE GENOMIC DNA]</scope>
</reference>
<proteinExistence type="inferred from homology"/>
<dbReference type="AlphaFoldDB" id="A0AAV2SC60"/>
<keyword evidence="7" id="KW-0804">Transcription</keyword>
<feature type="domain" description="C2H2-type" evidence="11">
    <location>
        <begin position="86"/>
        <end position="109"/>
    </location>
</feature>
<dbReference type="FunFam" id="3.30.160.60:FF:002069">
    <property type="entry name" value="Uncharacterized protein"/>
    <property type="match status" value="1"/>
</dbReference>
<dbReference type="SUPFAM" id="SSF57667">
    <property type="entry name" value="beta-beta-alpha zinc fingers"/>
    <property type="match status" value="2"/>
</dbReference>
<dbReference type="Pfam" id="PF13909">
    <property type="entry name" value="zf-H2C2_5"/>
    <property type="match status" value="1"/>
</dbReference>
<keyword evidence="13" id="KW-1185">Reference proteome</keyword>
<keyword evidence="3" id="KW-0677">Repeat</keyword>
<keyword evidence="8" id="KW-0539">Nucleus</keyword>
<keyword evidence="2" id="KW-0479">Metal-binding</keyword>
<accession>A0AAV2SC60</accession>
<evidence type="ECO:0000256" key="7">
    <source>
        <dbReference type="ARBA" id="ARBA00023163"/>
    </source>
</evidence>
<evidence type="ECO:0000313" key="13">
    <source>
        <dbReference type="Proteomes" id="UP001497623"/>
    </source>
</evidence>
<evidence type="ECO:0000256" key="4">
    <source>
        <dbReference type="ARBA" id="ARBA00022771"/>
    </source>
</evidence>
<dbReference type="InterPro" id="IPR036236">
    <property type="entry name" value="Znf_C2H2_sf"/>
</dbReference>
<feature type="non-terminal residue" evidence="12">
    <location>
        <position position="1"/>
    </location>
</feature>
<evidence type="ECO:0000256" key="6">
    <source>
        <dbReference type="ARBA" id="ARBA00023015"/>
    </source>
</evidence>
<dbReference type="Proteomes" id="UP001497623">
    <property type="component" value="Unassembled WGS sequence"/>
</dbReference>
<dbReference type="GO" id="GO:0008270">
    <property type="term" value="F:zinc ion binding"/>
    <property type="evidence" value="ECO:0007669"/>
    <property type="project" value="UniProtKB-KW"/>
</dbReference>
<evidence type="ECO:0000256" key="9">
    <source>
        <dbReference type="ARBA" id="ARBA00037948"/>
    </source>
</evidence>
<dbReference type="Pfam" id="PF00096">
    <property type="entry name" value="zf-C2H2"/>
    <property type="match status" value="1"/>
</dbReference>
<feature type="domain" description="C2H2-type" evidence="11">
    <location>
        <begin position="58"/>
        <end position="85"/>
    </location>
</feature>
<dbReference type="Gene3D" id="3.30.160.60">
    <property type="entry name" value="Classic Zinc Finger"/>
    <property type="match status" value="3"/>
</dbReference>
<dbReference type="GO" id="GO:0005634">
    <property type="term" value="C:nucleus"/>
    <property type="evidence" value="ECO:0007669"/>
    <property type="project" value="UniProtKB-SubCell"/>
</dbReference>
<evidence type="ECO:0000256" key="8">
    <source>
        <dbReference type="ARBA" id="ARBA00023242"/>
    </source>
</evidence>
<protein>
    <recommendedName>
        <fullName evidence="11">C2H2-type domain-containing protein</fullName>
    </recommendedName>
</protein>
<comment type="similarity">
    <text evidence="9">Belongs to the snail C2H2-type zinc-finger protein family.</text>
</comment>
<dbReference type="InterPro" id="IPR050527">
    <property type="entry name" value="Snail/Krueppel_Znf"/>
</dbReference>
<evidence type="ECO:0000313" key="12">
    <source>
        <dbReference type="EMBL" id="CAL4177602.1"/>
    </source>
</evidence>
<dbReference type="PROSITE" id="PS00028">
    <property type="entry name" value="ZINC_FINGER_C2H2_1"/>
    <property type="match status" value="1"/>
</dbReference>
<comment type="caution">
    <text evidence="12">The sequence shown here is derived from an EMBL/GenBank/DDBJ whole genome shotgun (WGS) entry which is preliminary data.</text>
</comment>
<keyword evidence="4 10" id="KW-0863">Zinc-finger</keyword>
<keyword evidence="5" id="KW-0862">Zinc</keyword>
<dbReference type="GO" id="GO:0000978">
    <property type="term" value="F:RNA polymerase II cis-regulatory region sequence-specific DNA binding"/>
    <property type="evidence" value="ECO:0007669"/>
    <property type="project" value="TreeGrafter"/>
</dbReference>
<keyword evidence="6" id="KW-0805">Transcription regulation</keyword>
<sequence length="116" mass="13006">DSLDETFLDEQNLQGFQLSSASSSNPLKAYQCPYCHRSLSSTTTLIHHIRTHTGEKPFSCPHCPYSSTAKGNLVRHMRVHTGEKPFACDLCSYRSANKSDLKNHTWTHTKLANLGL</sequence>
<dbReference type="EMBL" id="CAXKWB010055797">
    <property type="protein sequence ID" value="CAL4177602.1"/>
    <property type="molecule type" value="Genomic_DNA"/>
</dbReference>
<evidence type="ECO:0000256" key="5">
    <source>
        <dbReference type="ARBA" id="ARBA00022833"/>
    </source>
</evidence>
<dbReference type="FunFam" id="3.30.160.60:FF:000395">
    <property type="entry name" value="zinc finger protein 513"/>
    <property type="match status" value="1"/>
</dbReference>
<evidence type="ECO:0000256" key="10">
    <source>
        <dbReference type="PROSITE-ProRule" id="PRU00042"/>
    </source>
</evidence>
<evidence type="ECO:0000256" key="1">
    <source>
        <dbReference type="ARBA" id="ARBA00004123"/>
    </source>
</evidence>
<comment type="subcellular location">
    <subcellularLocation>
        <location evidence="1">Nucleus</location>
    </subcellularLocation>
</comment>